<dbReference type="EMBL" id="JAFJYH010000043">
    <property type="protein sequence ID" value="KAG4422843.1"/>
    <property type="molecule type" value="Genomic_DNA"/>
</dbReference>
<evidence type="ECO:0000259" key="1">
    <source>
        <dbReference type="Pfam" id="PF20150"/>
    </source>
</evidence>
<dbReference type="Pfam" id="PF20150">
    <property type="entry name" value="2EXR"/>
    <property type="match status" value="1"/>
</dbReference>
<dbReference type="AlphaFoldDB" id="A0A8H8BTC9"/>
<reference evidence="2" key="1">
    <citation type="submission" date="2021-02" db="EMBL/GenBank/DDBJ databases">
        <title>Genome sequence Cadophora malorum strain M34.</title>
        <authorList>
            <person name="Stefanovic E."/>
            <person name="Vu D."/>
            <person name="Scully C."/>
            <person name="Dijksterhuis J."/>
            <person name="Roader J."/>
            <person name="Houbraken J."/>
        </authorList>
    </citation>
    <scope>NUCLEOTIDE SEQUENCE</scope>
    <source>
        <strain evidence="2">M34</strain>
    </source>
</reference>
<organism evidence="2 3">
    <name type="scientific">Cadophora malorum</name>
    <dbReference type="NCBI Taxonomy" id="108018"/>
    <lineage>
        <taxon>Eukaryota</taxon>
        <taxon>Fungi</taxon>
        <taxon>Dikarya</taxon>
        <taxon>Ascomycota</taxon>
        <taxon>Pezizomycotina</taxon>
        <taxon>Leotiomycetes</taxon>
        <taxon>Helotiales</taxon>
        <taxon>Ploettnerulaceae</taxon>
        <taxon>Cadophora</taxon>
    </lineage>
</organism>
<evidence type="ECO:0000313" key="2">
    <source>
        <dbReference type="EMBL" id="KAG4422843.1"/>
    </source>
</evidence>
<dbReference type="InterPro" id="IPR045518">
    <property type="entry name" value="2EXR"/>
</dbReference>
<comment type="caution">
    <text evidence="2">The sequence shown here is derived from an EMBL/GenBank/DDBJ whole genome shotgun (WGS) entry which is preliminary data.</text>
</comment>
<protein>
    <recommendedName>
        <fullName evidence="1">2EXR domain-containing protein</fullName>
    </recommendedName>
</protein>
<sequence length="360" mass="41885">MVLINGKRRPAVKECKLVLKTSSSLVKNMLQSRGKKGDQSKLPRIPLPQAEKAKSEGDFVLFTKLPKEIQIQIWKIVIANSRFIIQVIERAGQHWLTGKCTFRKQSWRKYFQFIKNQPAVRQVCLLSRELATSAWGPSVVWGPQLQGAAEYNLSGREILEIYLTDCGPNRAQSPSFGGYDGWTPDYALLVEAFGYVDMFGIKTIAMDLDKWSSVETEYEWCDRISTFLKFPEILTLERIVLFYSESNMCSEKLALTRSMTGDLVTFSDSPLSVIRDDAIRKLIRRDNRFEGCAVENWKMPTFEFVLKSEWRKWSGIWADTHDTCLHSIPYMRTLRYRIPSYRCELDHAKWRMKGLLHWRR</sequence>
<feature type="domain" description="2EXR" evidence="1">
    <location>
        <begin position="59"/>
        <end position="131"/>
    </location>
</feature>
<dbReference type="Proteomes" id="UP000664132">
    <property type="component" value="Unassembled WGS sequence"/>
</dbReference>
<accession>A0A8H8BTC9</accession>
<gene>
    <name evidence="2" type="ORF">IFR04_004065</name>
</gene>
<keyword evidence="3" id="KW-1185">Reference proteome</keyword>
<dbReference type="OrthoDB" id="3480289at2759"/>
<proteinExistence type="predicted"/>
<evidence type="ECO:0000313" key="3">
    <source>
        <dbReference type="Proteomes" id="UP000664132"/>
    </source>
</evidence>
<name>A0A8H8BTC9_9HELO</name>